<organism evidence="1 2">
    <name type="scientific">Alicyclobacillus sacchari</name>
    <dbReference type="NCBI Taxonomy" id="392010"/>
    <lineage>
        <taxon>Bacteria</taxon>
        <taxon>Bacillati</taxon>
        <taxon>Bacillota</taxon>
        <taxon>Bacilli</taxon>
        <taxon>Bacillales</taxon>
        <taxon>Alicyclobacillaceae</taxon>
        <taxon>Alicyclobacillus</taxon>
    </lineage>
</organism>
<evidence type="ECO:0000313" key="1">
    <source>
        <dbReference type="EMBL" id="TDY39081.1"/>
    </source>
</evidence>
<dbReference type="Proteomes" id="UP000294581">
    <property type="component" value="Unassembled WGS sequence"/>
</dbReference>
<proteinExistence type="predicted"/>
<dbReference type="AlphaFoldDB" id="A0A4R8L8N1"/>
<dbReference type="RefSeq" id="WP_134161193.1">
    <property type="nucleotide sequence ID" value="NZ_SORF01000026.1"/>
</dbReference>
<keyword evidence="2" id="KW-1185">Reference proteome</keyword>
<protein>
    <submittedName>
        <fullName evidence="1">Uncharacterized protein</fullName>
    </submittedName>
</protein>
<dbReference type="EMBL" id="SORF01000026">
    <property type="protein sequence ID" value="TDY39081.1"/>
    <property type="molecule type" value="Genomic_DNA"/>
</dbReference>
<evidence type="ECO:0000313" key="2">
    <source>
        <dbReference type="Proteomes" id="UP000294581"/>
    </source>
</evidence>
<comment type="caution">
    <text evidence="1">The sequence shown here is derived from an EMBL/GenBank/DDBJ whole genome shotgun (WGS) entry which is preliminary data.</text>
</comment>
<name>A0A4R8L8N1_9BACL</name>
<gene>
    <name evidence="1" type="ORF">C7445_1262</name>
</gene>
<reference evidence="1 2" key="1">
    <citation type="submission" date="2019-03" db="EMBL/GenBank/DDBJ databases">
        <title>Genomic Encyclopedia of Type Strains, Phase IV (KMG-IV): sequencing the most valuable type-strain genomes for metagenomic binning, comparative biology and taxonomic classification.</title>
        <authorList>
            <person name="Goeker M."/>
        </authorList>
    </citation>
    <scope>NUCLEOTIDE SEQUENCE [LARGE SCALE GENOMIC DNA]</scope>
    <source>
        <strain evidence="1 2">DSM 17974</strain>
    </source>
</reference>
<accession>A0A4R8L8N1</accession>
<dbReference type="OrthoDB" id="9841865at2"/>
<sequence>MKTIEGILRYDPLDTESWCFDMGYQSIPTNTGMAVQILVDGRFLSGRLLETVDGGMIVRLVGSRKDRQWSYVLEPHRRYPAKMAEETVERILDEFRLLDLL</sequence>